<dbReference type="CDD" id="cd17910">
    <property type="entry name" value="CheC_ClassII"/>
    <property type="match status" value="1"/>
</dbReference>
<dbReference type="GO" id="GO:0016787">
    <property type="term" value="F:hydrolase activity"/>
    <property type="evidence" value="ECO:0007669"/>
    <property type="project" value="InterPro"/>
</dbReference>
<reference evidence="1 2" key="1">
    <citation type="submission" date="2015-11" db="EMBL/GenBank/DDBJ databases">
        <title>Expanding the genomic diversity of Burkholderia species for the development of highly accurate diagnostics.</title>
        <authorList>
            <person name="Sahl J."/>
            <person name="Keim P."/>
            <person name="Wagner D."/>
        </authorList>
    </citation>
    <scope>NUCLEOTIDE SEQUENCE [LARGE SCALE GENOMIC DNA]</scope>
    <source>
        <strain evidence="1 2">RF32-BP4</strain>
    </source>
</reference>
<dbReference type="Gene3D" id="3.40.1550.10">
    <property type="entry name" value="CheC-like"/>
    <property type="match status" value="1"/>
</dbReference>
<proteinExistence type="predicted"/>
<gene>
    <name evidence="1" type="ORF">WI38_20960</name>
</gene>
<sequence length="230" mass="24576">MPDSVFTAEQRDALQEIANLAMGRAAARLASLLGRFIELSVPRVRVVQASDAGKALREMTGIHDNVTAVRQGFRSDIKGEALVLCRTANVNRLAALVDHSFGDAAAGERTRDDDDEVDEAGDETAVALGESSSQDELVFDVANVLMGACVSSILDELGRTPVFFPPGLLGANVSFDDVFQPTVLAWSVALLLEVNLGLEDDAFRAHFVMLMAEDSIRLMGDALDALLSAL</sequence>
<comment type="caution">
    <text evidence="1">The sequence shown here is derived from an EMBL/GenBank/DDBJ whole genome shotgun (WGS) entry which is preliminary data.</text>
</comment>
<dbReference type="AlphaFoldDB" id="A0A124KSV3"/>
<organism evidence="1 2">
    <name type="scientific">Burkholderia ubonensis</name>
    <dbReference type="NCBI Taxonomy" id="101571"/>
    <lineage>
        <taxon>Bacteria</taxon>
        <taxon>Pseudomonadati</taxon>
        <taxon>Pseudomonadota</taxon>
        <taxon>Betaproteobacteria</taxon>
        <taxon>Burkholderiales</taxon>
        <taxon>Burkholderiaceae</taxon>
        <taxon>Burkholderia</taxon>
        <taxon>Burkholderia cepacia complex</taxon>
    </lineage>
</organism>
<dbReference type="Proteomes" id="UP000065521">
    <property type="component" value="Unassembled WGS sequence"/>
</dbReference>
<accession>A0A124KSV3</accession>
<dbReference type="InterPro" id="IPR028976">
    <property type="entry name" value="CheC-like_sf"/>
</dbReference>
<dbReference type="Pfam" id="PF04509">
    <property type="entry name" value="CheC"/>
    <property type="match status" value="1"/>
</dbReference>
<dbReference type="SUPFAM" id="SSF103039">
    <property type="entry name" value="CheC-like"/>
    <property type="match status" value="1"/>
</dbReference>
<dbReference type="RefSeq" id="WP_059610639.1">
    <property type="nucleotide sequence ID" value="NZ_CP013371.1"/>
</dbReference>
<dbReference type="InterPro" id="IPR007597">
    <property type="entry name" value="CheC"/>
</dbReference>
<evidence type="ECO:0000313" key="2">
    <source>
        <dbReference type="Proteomes" id="UP000065521"/>
    </source>
</evidence>
<protein>
    <submittedName>
        <fullName evidence="1">Chemotaxis protein</fullName>
    </submittedName>
</protein>
<evidence type="ECO:0000313" key="1">
    <source>
        <dbReference type="EMBL" id="KUZ88136.1"/>
    </source>
</evidence>
<dbReference type="EMBL" id="LOTN01000038">
    <property type="protein sequence ID" value="KUZ88136.1"/>
    <property type="molecule type" value="Genomic_DNA"/>
</dbReference>
<name>A0A124KSV3_9BURK</name>